<evidence type="ECO:0000256" key="7">
    <source>
        <dbReference type="ARBA" id="ARBA00073443"/>
    </source>
</evidence>
<evidence type="ECO:0000256" key="5">
    <source>
        <dbReference type="ARBA" id="ARBA00060518"/>
    </source>
</evidence>
<organism evidence="9 10">
    <name type="scientific">Halopseudomonas bauzanensis</name>
    <dbReference type="NCBI Taxonomy" id="653930"/>
    <lineage>
        <taxon>Bacteria</taxon>
        <taxon>Pseudomonadati</taxon>
        <taxon>Pseudomonadota</taxon>
        <taxon>Gammaproteobacteria</taxon>
        <taxon>Pseudomonadales</taxon>
        <taxon>Pseudomonadaceae</taxon>
        <taxon>Halopseudomonas</taxon>
    </lineage>
</organism>
<dbReference type="EMBL" id="SWAV01000001">
    <property type="protein sequence ID" value="TKA93069.1"/>
    <property type="molecule type" value="Genomic_DNA"/>
</dbReference>
<reference evidence="9 10" key="1">
    <citation type="submission" date="2019-04" db="EMBL/GenBank/DDBJ databases">
        <title>Crypto-aerobic microbial life in anoxic (sulfidic) marine sediments.</title>
        <authorList>
            <person name="Bhattacharya S."/>
            <person name="Roy C."/>
            <person name="Mondal N."/>
            <person name="Sarkar J."/>
            <person name="Mandal S."/>
            <person name="Rameez M.J."/>
            <person name="Ghosh W."/>
        </authorList>
    </citation>
    <scope>NUCLEOTIDE SEQUENCE [LARGE SCALE GENOMIC DNA]</scope>
    <source>
        <strain evidence="9 10">SBBB</strain>
    </source>
</reference>
<comment type="caution">
    <text evidence="9">The sequence shown here is derived from an EMBL/GenBank/DDBJ whole genome shotgun (WGS) entry which is preliminary data.</text>
</comment>
<proteinExistence type="inferred from homology"/>
<comment type="pathway">
    <text evidence="5">Aromatic compound metabolism; p-cumate degradation; acetaldehyde and pyruvate from p-cumate: step 2/7.</text>
</comment>
<dbReference type="EC" id="1.3.1.58" evidence="6"/>
<evidence type="ECO:0000256" key="6">
    <source>
        <dbReference type="ARBA" id="ARBA00066455"/>
    </source>
</evidence>
<dbReference type="PRINTS" id="PR00080">
    <property type="entry name" value="SDRFAMILY"/>
</dbReference>
<dbReference type="Proteomes" id="UP000305198">
    <property type="component" value="Unassembled WGS sequence"/>
</dbReference>
<dbReference type="PANTHER" id="PTHR43658:SF8">
    <property type="entry name" value="17-BETA-HYDROXYSTEROID DEHYDROGENASE 14-RELATED"/>
    <property type="match status" value="1"/>
</dbReference>
<gene>
    <name evidence="9" type="ORF">FA869_02490</name>
</gene>
<evidence type="ECO:0000256" key="4">
    <source>
        <dbReference type="ARBA" id="ARBA00050226"/>
    </source>
</evidence>
<dbReference type="InterPro" id="IPR036291">
    <property type="entry name" value="NAD(P)-bd_dom_sf"/>
</dbReference>
<evidence type="ECO:0000313" key="10">
    <source>
        <dbReference type="Proteomes" id="UP000305198"/>
    </source>
</evidence>
<keyword evidence="2" id="KW-0560">Oxidoreductase</keyword>
<evidence type="ECO:0000313" key="9">
    <source>
        <dbReference type="EMBL" id="TKA93069.1"/>
    </source>
</evidence>
<dbReference type="Gene3D" id="3.40.50.720">
    <property type="entry name" value="NAD(P)-binding Rossmann-like Domain"/>
    <property type="match status" value="1"/>
</dbReference>
<evidence type="ECO:0000256" key="2">
    <source>
        <dbReference type="ARBA" id="ARBA00023002"/>
    </source>
</evidence>
<dbReference type="SUPFAM" id="SSF51735">
    <property type="entry name" value="NAD(P)-binding Rossmann-fold domains"/>
    <property type="match status" value="1"/>
</dbReference>
<evidence type="ECO:0000256" key="3">
    <source>
        <dbReference type="ARBA" id="ARBA00042907"/>
    </source>
</evidence>
<name>A0A4U0YR09_9GAMM</name>
<dbReference type="Pfam" id="PF00106">
    <property type="entry name" value="adh_short"/>
    <property type="match status" value="1"/>
</dbReference>
<sequence length="260" mass="27233">MKLGADIAAVVTGGASGLGEAVARQLAADGVRVAIFDMNAERGERVAAEVGGVFCPVDVQSDESVTAGFDRARAAHGQERILVNCAGISKGIKTAGRDRKTGEIRVFPSEVFDQVIQINLVGSFRCLAHSAAGMLTLDPLEDGERGAIINTASVAAQDGQVGQSAYAASKAGVVGMTLPVARDFMADGIRVNTILPGLFETPMMAGLPDNVRQSLAGTVPFPQRLGTPQEYADLARFLITNTYMNGESIRLDGALRMAPR</sequence>
<dbReference type="PRINTS" id="PR00081">
    <property type="entry name" value="GDHRDH"/>
</dbReference>
<dbReference type="PANTHER" id="PTHR43658">
    <property type="entry name" value="SHORT-CHAIN DEHYDROGENASE/REDUCTASE"/>
    <property type="match status" value="1"/>
</dbReference>
<protein>
    <recommendedName>
        <fullName evidence="7">2,3-dihydroxy-2,3-dihydro-p-cumate dehydrogenase</fullName>
        <ecNumber evidence="6">1.3.1.58</ecNumber>
    </recommendedName>
    <alternativeName>
        <fullName evidence="3">Biphenyl-2,3-dihydro-2,3-diol dehydrogenase</fullName>
    </alternativeName>
</protein>
<dbReference type="RefSeq" id="WP_136868684.1">
    <property type="nucleotide sequence ID" value="NZ_SWAV01000001.1"/>
</dbReference>
<dbReference type="InterPro" id="IPR020904">
    <property type="entry name" value="Sc_DH/Rdtase_CS"/>
</dbReference>
<dbReference type="FunFam" id="3.40.50.720:FF:000173">
    <property type="entry name" value="3-oxoacyl-[acyl-carrier protein] reductase"/>
    <property type="match status" value="1"/>
</dbReference>
<dbReference type="AlphaFoldDB" id="A0A4U0YR09"/>
<comment type="catalytic activity">
    <reaction evidence="4">
        <text>(2R,3S)-2,3-dihydroxy-2,3-dihydro-p-cumate + NAD(+) = 2,3-dihydroxy-p-cumate + NADH + H(+)</text>
        <dbReference type="Rhea" id="RHEA:23772"/>
        <dbReference type="ChEBI" id="CHEBI:15378"/>
        <dbReference type="ChEBI" id="CHEBI:36647"/>
        <dbReference type="ChEBI" id="CHEBI:57540"/>
        <dbReference type="ChEBI" id="CHEBI:57945"/>
        <dbReference type="ChEBI" id="CHEBI:58420"/>
        <dbReference type="EC" id="1.3.1.58"/>
    </reaction>
</comment>
<accession>A0A4U0YR09</accession>
<comment type="similarity">
    <text evidence="1 8">Belongs to the short-chain dehydrogenases/reductases (SDR) family.</text>
</comment>
<evidence type="ECO:0000256" key="8">
    <source>
        <dbReference type="RuleBase" id="RU000363"/>
    </source>
</evidence>
<dbReference type="InterPro" id="IPR002347">
    <property type="entry name" value="SDR_fam"/>
</dbReference>
<dbReference type="PROSITE" id="PS00061">
    <property type="entry name" value="ADH_SHORT"/>
    <property type="match status" value="1"/>
</dbReference>
<dbReference type="GO" id="GO:0018511">
    <property type="term" value="F:2,3-dihydroxy-2,3-dihydro-p-cumate dehydrogenase activity"/>
    <property type="evidence" value="ECO:0007669"/>
    <property type="project" value="UniProtKB-EC"/>
</dbReference>
<evidence type="ECO:0000256" key="1">
    <source>
        <dbReference type="ARBA" id="ARBA00006484"/>
    </source>
</evidence>